<gene>
    <name evidence="2" type="ORF">HF682_01935</name>
</gene>
<dbReference type="Proteomes" id="UP000587991">
    <property type="component" value="Unassembled WGS sequence"/>
</dbReference>
<feature type="chain" id="PRO_5032799607" evidence="1">
    <location>
        <begin position="23"/>
        <end position="123"/>
    </location>
</feature>
<dbReference type="Pfam" id="PF13316">
    <property type="entry name" value="DUF4087"/>
    <property type="match status" value="1"/>
</dbReference>
<feature type="signal peptide" evidence="1">
    <location>
        <begin position="1"/>
        <end position="22"/>
    </location>
</feature>
<proteinExistence type="predicted"/>
<evidence type="ECO:0000256" key="1">
    <source>
        <dbReference type="SAM" id="SignalP"/>
    </source>
</evidence>
<sequence>MPGKKVWVLTMLLGMLTVTASAAGQGVLRCGWFDNPTPNNAWLIDRDGEWTISEQGGHQAEGDWPSLSGRQWVATNGSHGHGCACMRVIAIPGSHDIARILSTQAKPLQQCRKDPALRGKEPG</sequence>
<keyword evidence="3" id="KW-1185">Reference proteome</keyword>
<name>A0A847S981_9NEIS</name>
<evidence type="ECO:0000313" key="3">
    <source>
        <dbReference type="Proteomes" id="UP000587991"/>
    </source>
</evidence>
<comment type="caution">
    <text evidence="2">The sequence shown here is derived from an EMBL/GenBank/DDBJ whole genome shotgun (WGS) entry which is preliminary data.</text>
</comment>
<keyword evidence="1" id="KW-0732">Signal</keyword>
<accession>A0A847S981</accession>
<dbReference type="EMBL" id="JABAIM010000001">
    <property type="protein sequence ID" value="NLR73919.1"/>
    <property type="molecule type" value="Genomic_DNA"/>
</dbReference>
<organism evidence="2 3">
    <name type="scientific">Leeia aquatica</name>
    <dbReference type="NCBI Taxonomy" id="2725557"/>
    <lineage>
        <taxon>Bacteria</taxon>
        <taxon>Pseudomonadati</taxon>
        <taxon>Pseudomonadota</taxon>
        <taxon>Betaproteobacteria</taxon>
        <taxon>Neisseriales</taxon>
        <taxon>Leeiaceae</taxon>
        <taxon>Leeia</taxon>
    </lineage>
</organism>
<protein>
    <submittedName>
        <fullName evidence="2">DUF4087 domain-containing protein</fullName>
    </submittedName>
</protein>
<dbReference type="AlphaFoldDB" id="A0A847S981"/>
<dbReference type="RefSeq" id="WP_168875570.1">
    <property type="nucleotide sequence ID" value="NZ_JABAIM010000001.1"/>
</dbReference>
<evidence type="ECO:0000313" key="2">
    <source>
        <dbReference type="EMBL" id="NLR73919.1"/>
    </source>
</evidence>
<dbReference type="InterPro" id="IPR025145">
    <property type="entry name" value="DUF4087"/>
</dbReference>
<reference evidence="2 3" key="1">
    <citation type="submission" date="2020-04" db="EMBL/GenBank/DDBJ databases">
        <title>Draft genome of Leeia sp. IMCC25680.</title>
        <authorList>
            <person name="Song J."/>
            <person name="Cho J.-C."/>
        </authorList>
    </citation>
    <scope>NUCLEOTIDE SEQUENCE [LARGE SCALE GENOMIC DNA]</scope>
    <source>
        <strain evidence="2 3">IMCC25680</strain>
    </source>
</reference>